<evidence type="ECO:0000313" key="4">
    <source>
        <dbReference type="Proteomes" id="UP001230496"/>
    </source>
</evidence>
<name>A0AA51ND59_9BACT</name>
<dbReference type="InterPro" id="IPR026444">
    <property type="entry name" value="Secre_tail"/>
</dbReference>
<dbReference type="EMBL" id="CP129971">
    <property type="protein sequence ID" value="WMN11425.1"/>
    <property type="molecule type" value="Genomic_DNA"/>
</dbReference>
<accession>A0AA51ND59</accession>
<evidence type="ECO:0000256" key="1">
    <source>
        <dbReference type="SAM" id="SignalP"/>
    </source>
</evidence>
<dbReference type="AlphaFoldDB" id="A0AA51ND59"/>
<dbReference type="Proteomes" id="UP001230496">
    <property type="component" value="Chromosome"/>
</dbReference>
<evidence type="ECO:0000259" key="2">
    <source>
        <dbReference type="Pfam" id="PF18962"/>
    </source>
</evidence>
<gene>
    <name evidence="3" type="ORF">QYS49_38325</name>
</gene>
<dbReference type="Pfam" id="PF18962">
    <property type="entry name" value="Por_Secre_tail"/>
    <property type="match status" value="1"/>
</dbReference>
<proteinExistence type="predicted"/>
<keyword evidence="1" id="KW-0732">Signal</keyword>
<feature type="domain" description="Secretion system C-terminal sorting" evidence="2">
    <location>
        <begin position="998"/>
        <end position="1066"/>
    </location>
</feature>
<feature type="signal peptide" evidence="1">
    <location>
        <begin position="1"/>
        <end position="23"/>
    </location>
</feature>
<dbReference type="NCBIfam" id="TIGR04183">
    <property type="entry name" value="Por_Secre_tail"/>
    <property type="match status" value="1"/>
</dbReference>
<sequence length="1068" mass="116696">MSFSPKPTIPLLFILFSVFNLQAQNAWINEFHYDNESTDEGEFVEVVIEDESSYNLSLFTLLLYNGSDGETYGSSHTLDTFTKGGTENGVTIFYKDISGIQNGDDAFSLDYNGDLIQFISYEGAFTGVGGPADGELSTDIGVEETTSTPMGQSLQLSGNATDYSNFTWEGPAIETKGQLNYGQSFGAACTDPSTQAIFSTPSETDIEDNQINLSWSRGDGDGVLVLAKEGGVVNEIPQNGVNYNADENLSNGLADEIGTGNFVVYDGTANSINISGLARGVEYHFAIFEYLTTDKCYLTESETISVTTTTSLDEDSEINIPSTQIPSSEISSTANSETDAVEVFKFDISDKGSEDGMATLVNTILIEKSADNGVVDWSTVIKGAKLNDGNSDLTITDLSINKDNIEFDLKENEYSIADGRTETLILSIWLNETQTDGDIVGFEIPENHSFGTDVSGSAFVNPISIPITSNVFEENVVATQLNVTSTAQEYFIEDNFSISVSALDANNNIDHSARKVNISANGTGTLSGVLQKDLIDGKIEFDSLRYNVSEELIVTVDDGVLSEQIMINFIEPQINIDSAGFKPDFGIISFPNKSDYQSYQLLANNLKDTLFIKAPEGFQISLNAEFSNQNDSLIIISDKAIQEEIFVRFSPNSTVGESYQGNILNISQDADTTFLAVSGLEGTLNLSSITSARNKSIGDRVKIKGVVIGGNNHFESKRIIQDETAGIAIEGLNSTDINFGDSVEVEGVLSEEAGWLSLIPEKEINILSSDSIVIDPILKAIAEIDASVESQQVKIENLDILGEGQFSEGEYYVIDENSDSLIFKLNRDNHPLVGMEIPIGKVNVTGFIGIKNDTFHIYPEFIQNLEIIPRDTILIIDAPEEGLSFGSILLDEFSESKRYSLKAENLPENLRVTTSDNFEISLLENGDYANEIELPINEIGDIPEIEVYVRFSPISARGGQVSGEIIHISGGQKQLVKLNGIEEMITLNYSILERKILIYPNPVGLKLNIELIESGDFQFQLMDIGGKILIEGELMNGKTLKLDDLKKGIYLLKISDGTVDYHQRIIKK</sequence>
<reference evidence="3 4" key="1">
    <citation type="submission" date="2023-08" db="EMBL/GenBank/DDBJ databases">
        <title>Comparative genomics and taxonomic characterization of three novel marine species of genus Marivirga.</title>
        <authorList>
            <person name="Muhammad N."/>
            <person name="Kim S.-G."/>
        </authorList>
    </citation>
    <scope>NUCLEOTIDE SEQUENCE [LARGE SCALE GENOMIC DNA]</scope>
    <source>
        <strain evidence="3 4">BDSF4-3</strain>
    </source>
</reference>
<protein>
    <submittedName>
        <fullName evidence="3">T9SS type A sorting domain-containing protein</fullName>
    </submittedName>
</protein>
<dbReference type="KEGG" id="msaa:QYS49_38325"/>
<organism evidence="3 4">
    <name type="scientific">Marivirga salinarum</name>
    <dbReference type="NCBI Taxonomy" id="3059078"/>
    <lineage>
        <taxon>Bacteria</taxon>
        <taxon>Pseudomonadati</taxon>
        <taxon>Bacteroidota</taxon>
        <taxon>Cytophagia</taxon>
        <taxon>Cytophagales</taxon>
        <taxon>Marivirgaceae</taxon>
        <taxon>Marivirga</taxon>
    </lineage>
</organism>
<feature type="chain" id="PRO_5041214343" evidence="1">
    <location>
        <begin position="24"/>
        <end position="1068"/>
    </location>
</feature>
<evidence type="ECO:0000313" key="3">
    <source>
        <dbReference type="EMBL" id="WMN11425.1"/>
    </source>
</evidence>
<keyword evidence="4" id="KW-1185">Reference proteome</keyword>
<dbReference type="RefSeq" id="WP_308348613.1">
    <property type="nucleotide sequence ID" value="NZ_CP129971.1"/>
</dbReference>